<feature type="transmembrane region" description="Helical" evidence="8">
    <location>
        <begin position="12"/>
        <end position="34"/>
    </location>
</feature>
<keyword evidence="5 8" id="KW-0812">Transmembrane</keyword>
<gene>
    <name evidence="9" type="ORF">BN7_241</name>
</gene>
<reference evidence="9 10" key="1">
    <citation type="journal article" date="2012" name="Eukaryot. Cell">
        <title>Draft genome sequence of Wickerhamomyces ciferrii NRRL Y-1031 F-60-10.</title>
        <authorList>
            <person name="Schneider J."/>
            <person name="Andrea H."/>
            <person name="Blom J."/>
            <person name="Jaenicke S."/>
            <person name="Ruckert C."/>
            <person name="Schorsch C."/>
            <person name="Szczepanowski R."/>
            <person name="Farwick M."/>
            <person name="Goesmann A."/>
            <person name="Puhler A."/>
            <person name="Schaffer S."/>
            <person name="Tauch A."/>
            <person name="Kohler T."/>
            <person name="Brinkrolf K."/>
        </authorList>
    </citation>
    <scope>NUCLEOTIDE SEQUENCE [LARGE SCALE GENOMIC DNA]</scope>
    <source>
        <strain evidence="10">ATCC 14091 / BCRC 22168 / CBS 111 / JCM 3599 / NBRC 0793 / NRRL Y-1031 F-60-10</strain>
    </source>
</reference>
<evidence type="ECO:0000256" key="8">
    <source>
        <dbReference type="SAM" id="Phobius"/>
    </source>
</evidence>
<feature type="transmembrane region" description="Helical" evidence="8">
    <location>
        <begin position="81"/>
        <end position="100"/>
    </location>
</feature>
<dbReference type="Gene3D" id="1.50.10.150">
    <property type="entry name" value="Voltage-dependent anion channel"/>
    <property type="match status" value="1"/>
</dbReference>
<evidence type="ECO:0000256" key="3">
    <source>
        <dbReference type="ARBA" id="ARBA00022448"/>
    </source>
</evidence>
<protein>
    <submittedName>
        <fullName evidence="9">Membrane protein</fullName>
    </submittedName>
</protein>
<keyword evidence="10" id="KW-1185">Reference proteome</keyword>
<proteinExistence type="inferred from homology"/>
<name>K0KER1_WICCF</name>
<dbReference type="GO" id="GO:0005886">
    <property type="term" value="C:plasma membrane"/>
    <property type="evidence" value="ECO:0007669"/>
    <property type="project" value="UniProtKB-SubCell"/>
</dbReference>
<comment type="subcellular location">
    <subcellularLocation>
        <location evidence="1">Cell membrane</location>
        <topology evidence="1">Multi-pass membrane protein</topology>
    </subcellularLocation>
</comment>
<evidence type="ECO:0000256" key="4">
    <source>
        <dbReference type="ARBA" id="ARBA00022475"/>
    </source>
</evidence>
<dbReference type="PANTHER" id="PTHR31686">
    <property type="match status" value="1"/>
</dbReference>
<dbReference type="AlphaFoldDB" id="K0KER1"/>
<dbReference type="eggNOG" id="ENOG502QT02">
    <property type="taxonomic scope" value="Eukaryota"/>
</dbReference>
<evidence type="ECO:0000313" key="9">
    <source>
        <dbReference type="EMBL" id="CCH40707.1"/>
    </source>
</evidence>
<dbReference type="Proteomes" id="UP000009328">
    <property type="component" value="Unassembled WGS sequence"/>
</dbReference>
<dbReference type="InterPro" id="IPR038665">
    <property type="entry name" value="Voltage-dep_anion_channel_sf"/>
</dbReference>
<feature type="transmembrane region" description="Helical" evidence="8">
    <location>
        <begin position="195"/>
        <end position="216"/>
    </location>
</feature>
<evidence type="ECO:0000256" key="6">
    <source>
        <dbReference type="ARBA" id="ARBA00022989"/>
    </source>
</evidence>
<feature type="transmembrane region" description="Helical" evidence="8">
    <location>
        <begin position="46"/>
        <end position="69"/>
    </location>
</feature>
<dbReference type="InterPro" id="IPR051629">
    <property type="entry name" value="Sulfite_efflux_TDT"/>
</dbReference>
<keyword evidence="7 8" id="KW-0472">Membrane</keyword>
<dbReference type="EMBL" id="CAIF01000003">
    <property type="protein sequence ID" value="CCH40707.1"/>
    <property type="molecule type" value="Genomic_DNA"/>
</dbReference>
<comment type="similarity">
    <text evidence="2">Belongs to the tellurite-resistance/dicarboxylate transporter (TDT) family.</text>
</comment>
<comment type="caution">
    <text evidence="9">The sequence shown here is derived from an EMBL/GenBank/DDBJ whole genome shotgun (WGS) entry which is preliminary data.</text>
</comment>
<keyword evidence="3" id="KW-0813">Transport</keyword>
<accession>K0KER1</accession>
<organism evidence="9 10">
    <name type="scientific">Wickerhamomyces ciferrii (strain ATCC 14091 / BCRC 22168 / CBS 111 / JCM 3599 / NBRC 0793 / NRRL Y-1031 F-60-10)</name>
    <name type="common">Yeast</name>
    <name type="synonym">Pichia ciferrii</name>
    <dbReference type="NCBI Taxonomy" id="1206466"/>
    <lineage>
        <taxon>Eukaryota</taxon>
        <taxon>Fungi</taxon>
        <taxon>Dikarya</taxon>
        <taxon>Ascomycota</taxon>
        <taxon>Saccharomycotina</taxon>
        <taxon>Saccharomycetes</taxon>
        <taxon>Phaffomycetales</taxon>
        <taxon>Wickerhamomycetaceae</taxon>
        <taxon>Wickerhamomyces</taxon>
    </lineage>
</organism>
<dbReference type="InParanoid" id="K0KER1"/>
<keyword evidence="4" id="KW-1003">Cell membrane</keyword>
<evidence type="ECO:0000313" key="10">
    <source>
        <dbReference type="Proteomes" id="UP000009328"/>
    </source>
</evidence>
<keyword evidence="6 8" id="KW-1133">Transmembrane helix</keyword>
<evidence type="ECO:0000256" key="7">
    <source>
        <dbReference type="ARBA" id="ARBA00023136"/>
    </source>
</evidence>
<dbReference type="FunCoup" id="K0KER1">
    <property type="interactions" value="57"/>
</dbReference>
<dbReference type="InterPro" id="IPR004695">
    <property type="entry name" value="SLAC1/Mae1/Ssu1/TehA"/>
</dbReference>
<feature type="transmembrane region" description="Helical" evidence="8">
    <location>
        <begin position="120"/>
        <end position="153"/>
    </location>
</feature>
<evidence type="ECO:0000256" key="1">
    <source>
        <dbReference type="ARBA" id="ARBA00004651"/>
    </source>
</evidence>
<sequence length="260" mass="29363">MVRFNSIKSIEISTEFLLPVVPLTVVASSGGIIWSHLPDFLQSSTLVLTFILWANAIMISLMITTVYMWKLFIYKIPHIGIVFSSFIPIGFSGQGAYAIQLFGTNYYQYQTKISQSQESFIAAVAIKHITIFIGLMLQTLGYFLTFLAIVSVLSYLPNIRFNKNWWAMTFPMGTMSLASTETFKMTGWYTFKVLGAIYGVFLIVITIVCLIGSLIWETPRSSSYEPKLKKDLENGIISSDQSNDTNDVDFMVSNRTYVNM</sequence>
<evidence type="ECO:0000256" key="5">
    <source>
        <dbReference type="ARBA" id="ARBA00022692"/>
    </source>
</evidence>
<dbReference type="Pfam" id="PF03595">
    <property type="entry name" value="SLAC1"/>
    <property type="match status" value="1"/>
</dbReference>
<dbReference type="HOGENOM" id="CLU_030057_5_0_1"/>
<dbReference type="GO" id="GO:0000319">
    <property type="term" value="F:sulfite transmembrane transporter activity"/>
    <property type="evidence" value="ECO:0007669"/>
    <property type="project" value="TreeGrafter"/>
</dbReference>
<evidence type="ECO:0000256" key="2">
    <source>
        <dbReference type="ARBA" id="ARBA00008566"/>
    </source>
</evidence>
<dbReference type="PANTHER" id="PTHR31686:SF1">
    <property type="entry name" value="SULFITE EFFLUX PUMP SSU1"/>
    <property type="match status" value="1"/>
</dbReference>